<dbReference type="AlphaFoldDB" id="A0A9W6Z5Y7"/>
<organism evidence="12 13">
    <name type="scientific">Ambrosiozyma monospora</name>
    <name type="common">Yeast</name>
    <name type="synonym">Endomycopsis monosporus</name>
    <dbReference type="NCBI Taxonomy" id="43982"/>
    <lineage>
        <taxon>Eukaryota</taxon>
        <taxon>Fungi</taxon>
        <taxon>Dikarya</taxon>
        <taxon>Ascomycota</taxon>
        <taxon>Saccharomycotina</taxon>
        <taxon>Pichiomycetes</taxon>
        <taxon>Pichiales</taxon>
        <taxon>Pichiaceae</taxon>
        <taxon>Ambrosiozyma</taxon>
    </lineage>
</organism>
<accession>A0A9W6Z5Y7</accession>
<evidence type="ECO:0000259" key="11">
    <source>
        <dbReference type="Pfam" id="PF02751"/>
    </source>
</evidence>
<dbReference type="PIRSF" id="PIRSF009415">
    <property type="entry name" value="Hum_TFIIA_gamma"/>
    <property type="match status" value="1"/>
</dbReference>
<evidence type="ECO:0000256" key="6">
    <source>
        <dbReference type="ARBA" id="ARBA00023242"/>
    </source>
</evidence>
<feature type="domain" description="Transcription initiation factor IIA gamma subunit C-terminal" evidence="11">
    <location>
        <begin position="62"/>
        <end position="104"/>
    </location>
</feature>
<keyword evidence="6 9" id="KW-0539">Nucleus</keyword>
<evidence type="ECO:0000313" key="12">
    <source>
        <dbReference type="EMBL" id="GMG56510.1"/>
    </source>
</evidence>
<feature type="domain" description="Transcription initiation factor IIA gamma subunit N-terminal" evidence="10">
    <location>
        <begin position="6"/>
        <end position="52"/>
    </location>
</feature>
<comment type="subunit">
    <text evidence="8">TFIIA is a heterodimer composed of the large TOA1 and the small TOA2 subunits.</text>
</comment>
<comment type="similarity">
    <text evidence="2 9">Belongs to the TFIIA subunit 2 family.</text>
</comment>
<proteinExistence type="inferred from homology"/>
<dbReference type="Pfam" id="PF02751">
    <property type="entry name" value="TFIIA_gamma_C"/>
    <property type="match status" value="1"/>
</dbReference>
<keyword evidence="4 9" id="KW-0805">Transcription regulation</keyword>
<evidence type="ECO:0000256" key="7">
    <source>
        <dbReference type="ARBA" id="ARBA00024733"/>
    </source>
</evidence>
<name>A0A9W6Z5Y7_AMBMO</name>
<dbReference type="InterPro" id="IPR009088">
    <property type="entry name" value="TFIIA_b-brl"/>
</dbReference>
<dbReference type="CDD" id="cd10014">
    <property type="entry name" value="TFIIA_gamma_C"/>
    <property type="match status" value="1"/>
</dbReference>
<dbReference type="GO" id="GO:0005672">
    <property type="term" value="C:transcription factor TFIIA complex"/>
    <property type="evidence" value="ECO:0007669"/>
    <property type="project" value="InterPro"/>
</dbReference>
<keyword evidence="13" id="KW-1185">Reference proteome</keyword>
<evidence type="ECO:0000256" key="5">
    <source>
        <dbReference type="ARBA" id="ARBA00023163"/>
    </source>
</evidence>
<dbReference type="Pfam" id="PF02268">
    <property type="entry name" value="TFIIA_gamma_N"/>
    <property type="match status" value="1"/>
</dbReference>
<comment type="caution">
    <text evidence="12">The sequence shown here is derived from an EMBL/GenBank/DDBJ whole genome shotgun (WGS) entry which is preliminary data.</text>
</comment>
<gene>
    <name evidence="12" type="ORF">Amon01_000857700</name>
</gene>
<comment type="subcellular location">
    <subcellularLocation>
        <location evidence="1 9">Nucleus</location>
    </subcellularLocation>
</comment>
<dbReference type="Proteomes" id="UP001165063">
    <property type="component" value="Unassembled WGS sequence"/>
</dbReference>
<dbReference type="PANTHER" id="PTHR10966">
    <property type="entry name" value="TRANSCRIPTION INITIATION FACTOR IIA SUBUNIT 2"/>
    <property type="match status" value="1"/>
</dbReference>
<dbReference type="SUPFAM" id="SSF50784">
    <property type="entry name" value="Transcription factor IIA (TFIIA), beta-barrel domain"/>
    <property type="match status" value="1"/>
</dbReference>
<dbReference type="InterPro" id="IPR009083">
    <property type="entry name" value="TFIIA_a-hlx"/>
</dbReference>
<dbReference type="InterPro" id="IPR015871">
    <property type="entry name" value="TFIIA_gsu_C"/>
</dbReference>
<comment type="function">
    <text evidence="7">TFIIA is a component of the transcription machinery of RNA polymerase II and plays an important role in transcriptional activation. TFIIA in a complex with TBP mediates transcriptional activity.</text>
</comment>
<evidence type="ECO:0000256" key="9">
    <source>
        <dbReference type="PIRNR" id="PIRNR009415"/>
    </source>
</evidence>
<dbReference type="InterPro" id="IPR015872">
    <property type="entry name" value="TFIIA_gsu_N"/>
</dbReference>
<sequence length="110" mass="12629">MNGQAYYEFYRRSTIGTSLADALDTLIVDQRIQPQLAMKVLTNFDRVTSENLKDVKSKMSFKGHLHTYRFCDDVWTFVIKDVNVKLDDGETVNVEKFKIVACNSRRAGDS</sequence>
<dbReference type="Gene3D" id="1.10.287.190">
    <property type="entry name" value="Transcription factor IIA gamma subunit, alpha-helical domain"/>
    <property type="match status" value="1"/>
</dbReference>
<dbReference type="InterPro" id="IPR003194">
    <property type="entry name" value="TFIIA_gsu"/>
</dbReference>
<evidence type="ECO:0000313" key="13">
    <source>
        <dbReference type="Proteomes" id="UP001165063"/>
    </source>
</evidence>
<evidence type="ECO:0000259" key="10">
    <source>
        <dbReference type="Pfam" id="PF02268"/>
    </source>
</evidence>
<reference evidence="12" key="1">
    <citation type="submission" date="2023-04" db="EMBL/GenBank/DDBJ databases">
        <title>Ambrosiozyma monospora NBRC 1965.</title>
        <authorList>
            <person name="Ichikawa N."/>
            <person name="Sato H."/>
            <person name="Tonouchi N."/>
        </authorList>
    </citation>
    <scope>NUCLEOTIDE SEQUENCE</scope>
    <source>
        <strain evidence="12">NBRC 1965</strain>
    </source>
</reference>
<dbReference type="FunFam" id="1.10.287.190:FF:000001">
    <property type="entry name" value="Transcription initiation factor IIA subunit 2"/>
    <property type="match status" value="1"/>
</dbReference>
<protein>
    <recommendedName>
        <fullName evidence="3 9">Transcription initiation factor IIA subunit 2</fullName>
    </recommendedName>
</protein>
<dbReference type="Gene3D" id="2.30.18.10">
    <property type="entry name" value="Transcription factor IIA (TFIIA), beta-barrel domain"/>
    <property type="match status" value="1"/>
</dbReference>
<dbReference type="SUPFAM" id="SSF47396">
    <property type="entry name" value="Transcription factor IIA (TFIIA), alpha-helical domain"/>
    <property type="match status" value="1"/>
</dbReference>
<evidence type="ECO:0000256" key="8">
    <source>
        <dbReference type="ARBA" id="ARBA00063181"/>
    </source>
</evidence>
<evidence type="ECO:0000256" key="3">
    <source>
        <dbReference type="ARBA" id="ARBA00019928"/>
    </source>
</evidence>
<keyword evidence="5 9" id="KW-0804">Transcription</keyword>
<dbReference type="EMBL" id="BSXU01007738">
    <property type="protein sequence ID" value="GMG56510.1"/>
    <property type="molecule type" value="Genomic_DNA"/>
</dbReference>
<dbReference type="FunFam" id="2.30.18.10:FF:000003">
    <property type="entry name" value="Transcription initiation factor IIA subunit 2"/>
    <property type="match status" value="1"/>
</dbReference>
<dbReference type="CDD" id="cd10145">
    <property type="entry name" value="TFIIA_gamma_N"/>
    <property type="match status" value="1"/>
</dbReference>
<dbReference type="OrthoDB" id="586585at2759"/>
<evidence type="ECO:0000256" key="2">
    <source>
        <dbReference type="ARBA" id="ARBA00007675"/>
    </source>
</evidence>
<dbReference type="GO" id="GO:0006367">
    <property type="term" value="P:transcription initiation at RNA polymerase II promoter"/>
    <property type="evidence" value="ECO:0007669"/>
    <property type="project" value="InterPro"/>
</dbReference>
<evidence type="ECO:0000256" key="1">
    <source>
        <dbReference type="ARBA" id="ARBA00004123"/>
    </source>
</evidence>
<evidence type="ECO:0000256" key="4">
    <source>
        <dbReference type="ARBA" id="ARBA00023015"/>
    </source>
</evidence>